<gene>
    <name evidence="2" type="ordered locus">Marpi_1236</name>
</gene>
<evidence type="ECO:0000313" key="2">
    <source>
        <dbReference type="EMBL" id="AEX85640.1"/>
    </source>
</evidence>
<dbReference type="PANTHER" id="PTHR22916">
    <property type="entry name" value="GLYCOSYLTRANSFERASE"/>
    <property type="match status" value="1"/>
</dbReference>
<dbReference type="HOGENOM" id="CLU_025996_25_1_0"/>
<evidence type="ECO:0000313" key="3">
    <source>
        <dbReference type="Proteomes" id="UP000007161"/>
    </source>
</evidence>
<dbReference type="RefSeq" id="WP_014296711.1">
    <property type="nucleotide sequence ID" value="NC_016751.1"/>
</dbReference>
<dbReference type="STRING" id="443254.Marpi_1236"/>
<dbReference type="CDD" id="cd00761">
    <property type="entry name" value="Glyco_tranf_GTA_type"/>
    <property type="match status" value="1"/>
</dbReference>
<dbReference type="Proteomes" id="UP000007161">
    <property type="component" value="Chromosome"/>
</dbReference>
<dbReference type="PANTHER" id="PTHR22916:SF3">
    <property type="entry name" value="UDP-GLCNAC:BETAGAL BETA-1,3-N-ACETYLGLUCOSAMINYLTRANSFERASE-LIKE PROTEIN 1"/>
    <property type="match status" value="1"/>
</dbReference>
<dbReference type="Pfam" id="PF00535">
    <property type="entry name" value="Glycos_transf_2"/>
    <property type="match status" value="1"/>
</dbReference>
<dbReference type="EMBL" id="CP003257">
    <property type="protein sequence ID" value="AEX85640.1"/>
    <property type="molecule type" value="Genomic_DNA"/>
</dbReference>
<proteinExistence type="predicted"/>
<dbReference type="InterPro" id="IPR001173">
    <property type="entry name" value="Glyco_trans_2-like"/>
</dbReference>
<dbReference type="OrthoDB" id="9785185at2"/>
<dbReference type="Gene3D" id="3.90.550.10">
    <property type="entry name" value="Spore Coat Polysaccharide Biosynthesis Protein SpsA, Chain A"/>
    <property type="match status" value="1"/>
</dbReference>
<organism evidence="2 3">
    <name type="scientific">Marinitoga piezophila (strain DSM 14283 / JCM 11233 / KA3)</name>
    <dbReference type="NCBI Taxonomy" id="443254"/>
    <lineage>
        <taxon>Bacteria</taxon>
        <taxon>Thermotogati</taxon>
        <taxon>Thermotogota</taxon>
        <taxon>Thermotogae</taxon>
        <taxon>Petrotogales</taxon>
        <taxon>Petrotogaceae</taxon>
        <taxon>Marinitoga</taxon>
    </lineage>
</organism>
<reference evidence="3" key="2">
    <citation type="submission" date="2012-01" db="EMBL/GenBank/DDBJ databases">
        <title>Complete sequence of chromosome of Marinitoga piezophila KA3.</title>
        <authorList>
            <person name="Lucas S."/>
            <person name="Han J."/>
            <person name="Lapidus A."/>
            <person name="Cheng J.-F."/>
            <person name="Goodwin L."/>
            <person name="Pitluck S."/>
            <person name="Peters L."/>
            <person name="Mikhailova N."/>
            <person name="Teshima H."/>
            <person name="Detter J.C."/>
            <person name="Han C."/>
            <person name="Tapia R."/>
            <person name="Land M."/>
            <person name="Hauser L."/>
            <person name="Kyrpides N."/>
            <person name="Ivanova N."/>
            <person name="Pagani I."/>
            <person name="Jebbar M."/>
            <person name="Vannier P."/>
            <person name="Oger P."/>
            <person name="Cario A."/>
            <person name="Bartlett D."/>
            <person name="Noll K.M."/>
            <person name="Woyke T."/>
        </authorList>
    </citation>
    <scope>NUCLEOTIDE SEQUENCE [LARGE SCALE GENOMIC DNA]</scope>
    <source>
        <strain evidence="3">DSM 14283 / JCM 11233 / KA3</strain>
    </source>
</reference>
<sequence length="346" mass="41627">MDLSIIIPAYNLENYIENTLNSIINQNDNYLDLFEIIVVDDGSKDKTYDRALNLLSKKNNINYKIFKKQNGGVSSARNFGLKKASGKYVMFLDGDDYIATDFLEKIFKTFNYDDYDIIFWKYDIVDEKNNIVLKYDDVYTFPKNSSMLDGLNILNEILINKNLWIWTGSIIYKKDFLLQNNLKFFENCIYGEDLEFIFKSLTHAKRGFFINSVLSYYLQRKNSITKSYNIRRFDNIYAFLRTAEYMEKVNNNKFKKIIKYLKYDLLIEHFFQNYDLLYYSFLKNKESKSFFSIIKKEYNNLFDITLKIIPYYIGDKKRIKFRSFLYSKSIKLYTLLLRINFYIKKY</sequence>
<keyword evidence="2" id="KW-0808">Transferase</keyword>
<dbReference type="GO" id="GO:0016758">
    <property type="term" value="F:hexosyltransferase activity"/>
    <property type="evidence" value="ECO:0007669"/>
    <property type="project" value="UniProtKB-ARBA"/>
</dbReference>
<accession>H2J8F6</accession>
<dbReference type="KEGG" id="mpz:Marpi_1236"/>
<keyword evidence="3" id="KW-1185">Reference proteome</keyword>
<evidence type="ECO:0000259" key="1">
    <source>
        <dbReference type="Pfam" id="PF00535"/>
    </source>
</evidence>
<reference evidence="2 3" key="1">
    <citation type="journal article" date="2012" name="J. Bacteriol.">
        <title>Complete Genome Sequence of the Thermophilic, Piezophilic, Heterotrophic Bacterium Marinitoga piezophila KA3.</title>
        <authorList>
            <person name="Lucas S."/>
            <person name="Han J."/>
            <person name="Lapidus A."/>
            <person name="Cheng J.F."/>
            <person name="Goodwin L.A."/>
            <person name="Pitluck S."/>
            <person name="Peters L."/>
            <person name="Mikhailova N."/>
            <person name="Teshima H."/>
            <person name="Detter J.C."/>
            <person name="Han C."/>
            <person name="Tapia R."/>
            <person name="Land M."/>
            <person name="Hauser L."/>
            <person name="Kyrpides N.C."/>
            <person name="Ivanova N."/>
            <person name="Pagani I."/>
            <person name="Vannier P."/>
            <person name="Oger P."/>
            <person name="Bartlett D.H."/>
            <person name="Noll K.M."/>
            <person name="Woyke T."/>
            <person name="Jebbar M."/>
        </authorList>
    </citation>
    <scope>NUCLEOTIDE SEQUENCE [LARGE SCALE GENOMIC DNA]</scope>
    <source>
        <strain evidence="3">DSM 14283 / JCM 11233 / KA3</strain>
    </source>
</reference>
<dbReference type="eggNOG" id="COG1215">
    <property type="taxonomic scope" value="Bacteria"/>
</dbReference>
<name>H2J8F6_MARPK</name>
<dbReference type="AlphaFoldDB" id="H2J8F6"/>
<dbReference type="SUPFAM" id="SSF53448">
    <property type="entry name" value="Nucleotide-diphospho-sugar transferases"/>
    <property type="match status" value="1"/>
</dbReference>
<protein>
    <submittedName>
        <fullName evidence="2">Glycosyl transferase</fullName>
    </submittedName>
</protein>
<feature type="domain" description="Glycosyltransferase 2-like" evidence="1">
    <location>
        <begin position="4"/>
        <end position="134"/>
    </location>
</feature>
<dbReference type="InterPro" id="IPR029044">
    <property type="entry name" value="Nucleotide-diphossugar_trans"/>
</dbReference>